<sequence>MRIDPDRVIPWVCFAAIEARLVAIALKFPPADGDRFWQRWLGERILHEHAIPRSLGAETFAAAGAPWTPHEWLFSLALALGVDRGIPWAVPLACAILTGVALALVIVRSQRRGVSPVLSSAAVLLCGLALMQSYGVRAQVVGWAGVAVVLTLLEREDRWSWLVVPVTLVWANLHASVFLAPAIVLLFGIAAVLQDRRWSRAVSLYASVFACAAAATLATPLGADLLRYAVGLTTSPIRHLIAEWGATSVDSASFTLGALPLLLILAAFGVRASARDRILAIAFSVLLFGAVRNVPVFALATAPIALAALPVSRGREKDRSRVERGVAWSTVGAAAAVAVVVAVLSWRGAPIAAQTLPVGPAQTLLAEARTTPRVFCEDFAWCSLFLADSRPAAFFMDGRCDPYPAAIWTKYLRVLNGNTGWNDVLEAYHVNAVLVRRDSALDSLLSEAPNEWRSIGADTHARLYVRPALIATSPPRSRSDAADAPL</sequence>
<keyword evidence="3" id="KW-1185">Reference proteome</keyword>
<gene>
    <name evidence="2" type="ORF">WPS_22800</name>
</gene>
<proteinExistence type="predicted"/>
<evidence type="ECO:0000313" key="3">
    <source>
        <dbReference type="Proteomes" id="UP001317532"/>
    </source>
</evidence>
<dbReference type="EMBL" id="AP025523">
    <property type="protein sequence ID" value="BDE07004.1"/>
    <property type="molecule type" value="Genomic_DNA"/>
</dbReference>
<keyword evidence="1" id="KW-0812">Transmembrane</keyword>
<dbReference type="Proteomes" id="UP001317532">
    <property type="component" value="Chromosome"/>
</dbReference>
<evidence type="ECO:0000313" key="2">
    <source>
        <dbReference type="EMBL" id="BDE07004.1"/>
    </source>
</evidence>
<feature type="transmembrane region" description="Helical" evidence="1">
    <location>
        <begin position="204"/>
        <end position="223"/>
    </location>
</feature>
<feature type="transmembrane region" description="Helical" evidence="1">
    <location>
        <begin position="326"/>
        <end position="346"/>
    </location>
</feature>
<organism evidence="2 3">
    <name type="scientific">Vulcanimicrobium alpinum</name>
    <dbReference type="NCBI Taxonomy" id="3016050"/>
    <lineage>
        <taxon>Bacteria</taxon>
        <taxon>Bacillati</taxon>
        <taxon>Vulcanimicrobiota</taxon>
        <taxon>Vulcanimicrobiia</taxon>
        <taxon>Vulcanimicrobiales</taxon>
        <taxon>Vulcanimicrobiaceae</taxon>
        <taxon>Vulcanimicrobium</taxon>
    </lineage>
</organism>
<keyword evidence="1" id="KW-1133">Transmembrane helix</keyword>
<name>A0AAN2CA57_UNVUL</name>
<protein>
    <submittedName>
        <fullName evidence="2">Uncharacterized protein</fullName>
    </submittedName>
</protein>
<dbReference type="RefSeq" id="WP_317994623.1">
    <property type="nucleotide sequence ID" value="NZ_AP025523.1"/>
</dbReference>
<dbReference type="AlphaFoldDB" id="A0AAN2CA57"/>
<keyword evidence="1" id="KW-0472">Membrane</keyword>
<reference evidence="2 3" key="1">
    <citation type="journal article" date="2022" name="ISME Commun">
        <title>Vulcanimicrobium alpinus gen. nov. sp. nov., the first cultivated representative of the candidate phylum 'Eremiobacterota', is a metabolically versatile aerobic anoxygenic phototroph.</title>
        <authorList>
            <person name="Yabe S."/>
            <person name="Muto K."/>
            <person name="Abe K."/>
            <person name="Yokota A."/>
            <person name="Staudigel H."/>
            <person name="Tebo B.M."/>
        </authorList>
    </citation>
    <scope>NUCLEOTIDE SEQUENCE [LARGE SCALE GENOMIC DNA]</scope>
    <source>
        <strain evidence="2 3">WC8-2</strain>
    </source>
</reference>
<dbReference type="KEGG" id="vab:WPS_22800"/>
<accession>A0AAN2CA57</accession>
<feature type="transmembrane region" description="Helical" evidence="1">
    <location>
        <begin position="113"/>
        <end position="131"/>
    </location>
</feature>
<evidence type="ECO:0000256" key="1">
    <source>
        <dbReference type="SAM" id="Phobius"/>
    </source>
</evidence>
<feature type="transmembrane region" description="Helical" evidence="1">
    <location>
        <begin position="173"/>
        <end position="192"/>
    </location>
</feature>
<feature type="transmembrane region" description="Helical" evidence="1">
    <location>
        <begin position="88"/>
        <end position="107"/>
    </location>
</feature>
<feature type="transmembrane region" description="Helical" evidence="1">
    <location>
        <begin position="252"/>
        <end position="271"/>
    </location>
</feature>
<feature type="transmembrane region" description="Helical" evidence="1">
    <location>
        <begin position="278"/>
        <end position="306"/>
    </location>
</feature>